<dbReference type="AlphaFoldDB" id="A0A382P380"/>
<dbReference type="PANTHER" id="PTHR37953">
    <property type="entry name" value="UPF0127 PROTEIN MJ1496"/>
    <property type="match status" value="1"/>
</dbReference>
<dbReference type="Gene3D" id="2.60.120.1140">
    <property type="entry name" value="Protein of unknown function DUF192"/>
    <property type="match status" value="1"/>
</dbReference>
<evidence type="ECO:0000313" key="1">
    <source>
        <dbReference type="EMBL" id="SVC67823.1"/>
    </source>
</evidence>
<reference evidence="1" key="1">
    <citation type="submission" date="2018-05" db="EMBL/GenBank/DDBJ databases">
        <authorList>
            <person name="Lanie J.A."/>
            <person name="Ng W.-L."/>
            <person name="Kazmierczak K.M."/>
            <person name="Andrzejewski T.M."/>
            <person name="Davidsen T.M."/>
            <person name="Wayne K.J."/>
            <person name="Tettelin H."/>
            <person name="Glass J.I."/>
            <person name="Rusch D."/>
            <person name="Podicherti R."/>
            <person name="Tsui H.-C.T."/>
            <person name="Winkler M.E."/>
        </authorList>
    </citation>
    <scope>NUCLEOTIDE SEQUENCE</scope>
</reference>
<name>A0A382P380_9ZZZZ</name>
<dbReference type="EMBL" id="UINC01104569">
    <property type="protein sequence ID" value="SVC67823.1"/>
    <property type="molecule type" value="Genomic_DNA"/>
</dbReference>
<protein>
    <recommendedName>
        <fullName evidence="2">DUF192 domain-containing protein</fullName>
    </recommendedName>
</protein>
<accession>A0A382P380</accession>
<dbReference type="InterPro" id="IPR038695">
    <property type="entry name" value="Saro_0823-like_sf"/>
</dbReference>
<dbReference type="InterPro" id="IPR003795">
    <property type="entry name" value="DUF192"/>
</dbReference>
<sequence>MKWYADHYYQFRRLRNISFMLSITRRKLMYLLPLGAVWAPLTSIAQKFSTFDRSKLQIITKTGKHEFIVETAVTDRQHAQGLMFRQSLAKNAGMLFDYKVPTSITMWMKNTFIPLDMIFINNDGKVINVVQRAIPFSENVISSAGKARGVLEVNGGTATRLGIMPGDKILHRIFGNMDKD</sequence>
<proteinExistence type="predicted"/>
<dbReference type="Pfam" id="PF02643">
    <property type="entry name" value="DUF192"/>
    <property type="match status" value="1"/>
</dbReference>
<gene>
    <name evidence="1" type="ORF">METZ01_LOCUS320677</name>
</gene>
<organism evidence="1">
    <name type="scientific">marine metagenome</name>
    <dbReference type="NCBI Taxonomy" id="408172"/>
    <lineage>
        <taxon>unclassified sequences</taxon>
        <taxon>metagenomes</taxon>
        <taxon>ecological metagenomes</taxon>
    </lineage>
</organism>
<dbReference type="PANTHER" id="PTHR37953:SF1">
    <property type="entry name" value="UPF0127 PROTEIN MJ1496"/>
    <property type="match status" value="1"/>
</dbReference>
<evidence type="ECO:0008006" key="2">
    <source>
        <dbReference type="Google" id="ProtNLM"/>
    </source>
</evidence>